<evidence type="ECO:0000256" key="6">
    <source>
        <dbReference type="ARBA" id="ARBA00022989"/>
    </source>
</evidence>
<organism evidence="10 11">
    <name type="scientific">Calycina marina</name>
    <dbReference type="NCBI Taxonomy" id="1763456"/>
    <lineage>
        <taxon>Eukaryota</taxon>
        <taxon>Fungi</taxon>
        <taxon>Dikarya</taxon>
        <taxon>Ascomycota</taxon>
        <taxon>Pezizomycotina</taxon>
        <taxon>Leotiomycetes</taxon>
        <taxon>Helotiales</taxon>
        <taxon>Pezizellaceae</taxon>
        <taxon>Calycina</taxon>
    </lineage>
</organism>
<evidence type="ECO:0000256" key="2">
    <source>
        <dbReference type="ARBA" id="ARBA00005179"/>
    </source>
</evidence>
<dbReference type="InterPro" id="IPR044851">
    <property type="entry name" value="Wax_synthase"/>
</dbReference>
<feature type="transmembrane region" description="Helical" evidence="8">
    <location>
        <begin position="34"/>
        <end position="53"/>
    </location>
</feature>
<dbReference type="Pfam" id="PF13813">
    <property type="entry name" value="MBOAT_2"/>
    <property type="match status" value="1"/>
</dbReference>
<accession>A0A9P7YY78</accession>
<dbReference type="AlphaFoldDB" id="A0A9P7YY78"/>
<dbReference type="GO" id="GO:0008374">
    <property type="term" value="F:O-acyltransferase activity"/>
    <property type="evidence" value="ECO:0007669"/>
    <property type="project" value="InterPro"/>
</dbReference>
<protein>
    <recommendedName>
        <fullName evidence="9">Wax synthase domain-containing protein</fullName>
    </recommendedName>
</protein>
<feature type="transmembrane region" description="Helical" evidence="8">
    <location>
        <begin position="254"/>
        <end position="276"/>
    </location>
</feature>
<evidence type="ECO:0000256" key="4">
    <source>
        <dbReference type="ARBA" id="ARBA00022679"/>
    </source>
</evidence>
<dbReference type="OrthoDB" id="1077582at2759"/>
<comment type="subcellular location">
    <subcellularLocation>
        <location evidence="1">Membrane</location>
        <topology evidence="1">Multi-pass membrane protein</topology>
    </subcellularLocation>
</comment>
<keyword evidence="7 8" id="KW-0472">Membrane</keyword>
<keyword evidence="4" id="KW-0808">Transferase</keyword>
<reference evidence="10" key="1">
    <citation type="journal article" date="2021" name="IMA Fungus">
        <title>Genomic characterization of three marine fungi, including Emericellopsis atlantica sp. nov. with signatures of a generalist lifestyle and marine biomass degradation.</title>
        <authorList>
            <person name="Hagestad O.C."/>
            <person name="Hou L."/>
            <person name="Andersen J.H."/>
            <person name="Hansen E.H."/>
            <person name="Altermark B."/>
            <person name="Li C."/>
            <person name="Kuhnert E."/>
            <person name="Cox R.J."/>
            <person name="Crous P.W."/>
            <person name="Spatafora J.W."/>
            <person name="Lail K."/>
            <person name="Amirebrahimi M."/>
            <person name="Lipzen A."/>
            <person name="Pangilinan J."/>
            <person name="Andreopoulos W."/>
            <person name="Hayes R.D."/>
            <person name="Ng V."/>
            <person name="Grigoriev I.V."/>
            <person name="Jackson S.A."/>
            <person name="Sutton T.D.S."/>
            <person name="Dobson A.D.W."/>
            <person name="Rama T."/>
        </authorList>
    </citation>
    <scope>NUCLEOTIDE SEQUENCE</scope>
    <source>
        <strain evidence="10">TRa3180A</strain>
    </source>
</reference>
<dbReference type="EMBL" id="MU254109">
    <property type="protein sequence ID" value="KAG9242134.1"/>
    <property type="molecule type" value="Genomic_DNA"/>
</dbReference>
<keyword evidence="6 8" id="KW-1133">Transmembrane helix</keyword>
<sequence length="321" mass="35982">MLNSVERNSSYPLITIIPIVENIPPAIDQLSHDAVKVAAFLLIPAELMYFAIYSQRKGLNRVYNWLTGWCLLSLWTAPVVAPVAYGPAQCLQNLAFAIGTMKILDVWARRNSLPTYATPSKTPPDWKLSLLLLIELRYESFKPNHVRVPKDQENFTLPQIFPTVLAFELVLRYKSSSALFGPLYLADSLSGFWSETWHNAFAAQFTSLAYSPLRHGLPQYGVPTHIACSLGVFGAFGLMAIFHMFALRPILSNVALVRVGVFFFLNGVATVAKVAVWGKRKYWMKAVLAWVFEMSMATWAASGIEFPNGLSKIPWREFSDA</sequence>
<keyword evidence="11" id="KW-1185">Reference proteome</keyword>
<dbReference type="PANTHER" id="PTHR31595">
    <property type="entry name" value="LONG-CHAIN-ALCOHOL O-FATTY-ACYLTRANSFERASE 3-RELATED"/>
    <property type="match status" value="1"/>
</dbReference>
<dbReference type="InterPro" id="IPR032805">
    <property type="entry name" value="Wax_synthase_dom"/>
</dbReference>
<gene>
    <name evidence="10" type="ORF">BJ878DRAFT_536092</name>
</gene>
<evidence type="ECO:0000259" key="9">
    <source>
        <dbReference type="Pfam" id="PF13813"/>
    </source>
</evidence>
<evidence type="ECO:0000256" key="5">
    <source>
        <dbReference type="ARBA" id="ARBA00022692"/>
    </source>
</evidence>
<feature type="transmembrane region" description="Helical" evidence="8">
    <location>
        <begin position="220"/>
        <end position="242"/>
    </location>
</feature>
<comment type="similarity">
    <text evidence="3">Belongs to the wax synthase family.</text>
</comment>
<name>A0A9P7YY78_9HELO</name>
<dbReference type="GO" id="GO:0016020">
    <property type="term" value="C:membrane"/>
    <property type="evidence" value="ECO:0007669"/>
    <property type="project" value="UniProtKB-SubCell"/>
</dbReference>
<feature type="domain" description="Wax synthase" evidence="9">
    <location>
        <begin position="178"/>
        <end position="264"/>
    </location>
</feature>
<evidence type="ECO:0000256" key="8">
    <source>
        <dbReference type="SAM" id="Phobius"/>
    </source>
</evidence>
<evidence type="ECO:0000256" key="1">
    <source>
        <dbReference type="ARBA" id="ARBA00004141"/>
    </source>
</evidence>
<comment type="caution">
    <text evidence="10">The sequence shown here is derived from an EMBL/GenBank/DDBJ whole genome shotgun (WGS) entry which is preliminary data.</text>
</comment>
<evidence type="ECO:0000313" key="11">
    <source>
        <dbReference type="Proteomes" id="UP000887226"/>
    </source>
</evidence>
<evidence type="ECO:0000313" key="10">
    <source>
        <dbReference type="EMBL" id="KAG9242134.1"/>
    </source>
</evidence>
<dbReference type="Proteomes" id="UP000887226">
    <property type="component" value="Unassembled WGS sequence"/>
</dbReference>
<dbReference type="GO" id="GO:0006629">
    <property type="term" value="P:lipid metabolic process"/>
    <property type="evidence" value="ECO:0007669"/>
    <property type="project" value="InterPro"/>
</dbReference>
<proteinExistence type="inferred from homology"/>
<evidence type="ECO:0000256" key="7">
    <source>
        <dbReference type="ARBA" id="ARBA00023136"/>
    </source>
</evidence>
<evidence type="ECO:0000256" key="3">
    <source>
        <dbReference type="ARBA" id="ARBA00007282"/>
    </source>
</evidence>
<keyword evidence="5 8" id="KW-0812">Transmembrane</keyword>
<comment type="pathway">
    <text evidence="2">Secondary metabolite biosynthesis.</text>
</comment>
<dbReference type="PANTHER" id="PTHR31595:SF57">
    <property type="entry name" value="OS04G0481900 PROTEIN"/>
    <property type="match status" value="1"/>
</dbReference>